<evidence type="ECO:0000256" key="7">
    <source>
        <dbReference type="ARBA" id="ARBA00022723"/>
    </source>
</evidence>
<dbReference type="InterPro" id="IPR047151">
    <property type="entry name" value="RNZ2-like"/>
</dbReference>
<dbReference type="AlphaFoldDB" id="A0A9P7S320"/>
<dbReference type="GeneID" id="66076934"/>
<keyword evidence="15" id="KW-1185">Reference proteome</keyword>
<dbReference type="RefSeq" id="XP_043010723.1">
    <property type="nucleotide sequence ID" value="XM_043152637.1"/>
</dbReference>
<dbReference type="Pfam" id="PF23023">
    <property type="entry name" value="Anti-Pycsar_Apyc1"/>
    <property type="match status" value="1"/>
</dbReference>
<dbReference type="PANTHER" id="PTHR12553:SF49">
    <property type="entry name" value="ZINC PHOSPHODIESTERASE ELAC PROTEIN 2"/>
    <property type="match status" value="1"/>
</dbReference>
<accession>A0A9P7S320</accession>
<dbReference type="Pfam" id="PF13691">
    <property type="entry name" value="Lactamase_B_4"/>
    <property type="match status" value="1"/>
</dbReference>
<evidence type="ECO:0000313" key="15">
    <source>
        <dbReference type="Proteomes" id="UP001049176"/>
    </source>
</evidence>
<dbReference type="GO" id="GO:0005739">
    <property type="term" value="C:mitochondrion"/>
    <property type="evidence" value="ECO:0007669"/>
    <property type="project" value="TreeGrafter"/>
</dbReference>
<evidence type="ECO:0000256" key="3">
    <source>
        <dbReference type="ARBA" id="ARBA00007823"/>
    </source>
</evidence>
<dbReference type="GO" id="GO:1990180">
    <property type="term" value="P:mitochondrial tRNA 3'-end processing"/>
    <property type="evidence" value="ECO:0007669"/>
    <property type="project" value="TreeGrafter"/>
</dbReference>
<evidence type="ECO:0000256" key="5">
    <source>
        <dbReference type="ARBA" id="ARBA00022694"/>
    </source>
</evidence>
<dbReference type="GO" id="GO:0046872">
    <property type="term" value="F:metal ion binding"/>
    <property type="evidence" value="ECO:0007669"/>
    <property type="project" value="UniProtKB-KW"/>
</dbReference>
<reference evidence="14" key="1">
    <citation type="journal article" date="2021" name="Genome Biol. Evol.">
        <title>The assembled and annotated genome of the fairy-ring fungus Marasmius oreades.</title>
        <authorList>
            <person name="Hiltunen M."/>
            <person name="Ament-Velasquez S.L."/>
            <person name="Johannesson H."/>
        </authorList>
    </citation>
    <scope>NUCLEOTIDE SEQUENCE</scope>
    <source>
        <strain evidence="14">03SP1</strain>
    </source>
</reference>
<feature type="region of interest" description="Disordered" evidence="11">
    <location>
        <begin position="150"/>
        <end position="184"/>
    </location>
</feature>
<feature type="domain" description="Metallo-beta-lactamase" evidence="12">
    <location>
        <begin position="740"/>
        <end position="824"/>
    </location>
</feature>
<evidence type="ECO:0000256" key="6">
    <source>
        <dbReference type="ARBA" id="ARBA00022722"/>
    </source>
</evidence>
<organism evidence="14 15">
    <name type="scientific">Marasmius oreades</name>
    <name type="common">fairy-ring Marasmius</name>
    <dbReference type="NCBI Taxonomy" id="181124"/>
    <lineage>
        <taxon>Eukaryota</taxon>
        <taxon>Fungi</taxon>
        <taxon>Dikarya</taxon>
        <taxon>Basidiomycota</taxon>
        <taxon>Agaricomycotina</taxon>
        <taxon>Agaricomycetes</taxon>
        <taxon>Agaricomycetidae</taxon>
        <taxon>Agaricales</taxon>
        <taxon>Marasmiineae</taxon>
        <taxon>Marasmiaceae</taxon>
        <taxon>Marasmius</taxon>
    </lineage>
</organism>
<keyword evidence="7" id="KW-0479">Metal-binding</keyword>
<evidence type="ECO:0000259" key="13">
    <source>
        <dbReference type="Pfam" id="PF13691"/>
    </source>
</evidence>
<evidence type="ECO:0000259" key="12">
    <source>
        <dbReference type="Pfam" id="PF12706"/>
    </source>
</evidence>
<name>A0A9P7S320_9AGAR</name>
<dbReference type="InterPro" id="IPR036866">
    <property type="entry name" value="RibonucZ/Hydroxyglut_hydro"/>
</dbReference>
<comment type="similarity">
    <text evidence="3">Belongs to the RNase Z family.</text>
</comment>
<dbReference type="Proteomes" id="UP001049176">
    <property type="component" value="Chromosome 4"/>
</dbReference>
<sequence>MQWSATVLSTITSDTEPCIVVAFDSYKYLFNVSENANRAFLQSRRNWKRMKGLFLTRASTERAAGLPGLLMTFADATIPRLDVVGPPGLKHYMASMRYYTYRDSMPVIPTETPSSLPYPSSNPNPVFEDGNISVFSIPVYPSEEIEDAITTSEAGKRKLSGESDDQRPAKRLHADSKNLNLSNSTTLDEDNVLRSLMIDTMFPARERGGRKNDNSKGGKKQKQQAVKETKELGNGAATATANVDEYRRARLPPSFHSQLPKFDSKHPVPVPATASYVIVGPRVRGKFDATKAKELGIPNGDLRRKLTQGESITFTVTVDEGVDEEGKMKRRKETRTVKPEEIIGASDPPGVVLILDIPTPAYIPSIIQPFVDSPFFKRFRSNADEDLAEYAVRSVFHICGEGVVEDERYKAFMRGFWKDTHHVVASPEYCPDPVTFTSAAYNQLRLSQLDPEIFPVPHFSLTPEKDITSITGLPPNVHLMSANQVLSVRPPAAPAVDKEAEELDRFHPVISSSAGISLPEDTQSRFEEAKKRVKVEAAKVGQHDVNVKAAETPGADVRIITLGTGSACPNKYRNVSSTLIMIPNYGNILLDCGEGTWGQLTRHFGTDEGKEMNVWRVLEDLRCIYISHVHGDHHIGVARLLKKRKEFVPRPSEPLYLVTIRAVHLYLREMSDLEDLGLFDENGVVTVLSPAIHWRQYASYPDSGIWQVGGDEPWLDIELSRENARAMCQKLGLEAFSTVDVRHRTRCYGAVIRHRDGWSIVFSGDTVPSETLVQASQSPTVLIHEATMADDQEELAAKKAHSTIGQALDIGKRMNAKNILLTHFSARYPKIPKYKYKYKVGQVSSTAEGDNSQEVEYGFDPTNGVVAVAFDHADMKIADMWKVNYYLPAIESSYQQTVVEEGEDGVLEGENDVMEVDSTR</sequence>
<dbReference type="OrthoDB" id="527344at2759"/>
<keyword evidence="10" id="KW-0862">Zinc</keyword>
<dbReference type="SUPFAM" id="SSF56281">
    <property type="entry name" value="Metallo-hydrolase/oxidoreductase"/>
    <property type="match status" value="2"/>
</dbReference>
<feature type="region of interest" description="Disordered" evidence="11">
    <location>
        <begin position="203"/>
        <end position="239"/>
    </location>
</feature>
<dbReference type="Gene3D" id="3.60.15.10">
    <property type="entry name" value="Ribonuclease Z/Hydroxyacylglutathione hydrolase-like"/>
    <property type="match status" value="2"/>
</dbReference>
<dbReference type="GO" id="GO:0042781">
    <property type="term" value="F:3'-tRNA processing endoribonuclease activity"/>
    <property type="evidence" value="ECO:0007669"/>
    <property type="project" value="UniProtKB-EC"/>
</dbReference>
<comment type="cofactor">
    <cofactor evidence="2">
        <name>Zn(2+)</name>
        <dbReference type="ChEBI" id="CHEBI:29105"/>
    </cofactor>
</comment>
<protein>
    <recommendedName>
        <fullName evidence="4">ribonuclease Z</fullName>
        <ecNumber evidence="4">3.1.26.11</ecNumber>
    </recommendedName>
</protein>
<evidence type="ECO:0000256" key="8">
    <source>
        <dbReference type="ARBA" id="ARBA00022759"/>
    </source>
</evidence>
<dbReference type="InterPro" id="IPR027794">
    <property type="entry name" value="tRNase_Z_dom"/>
</dbReference>
<dbReference type="EMBL" id="CM032184">
    <property type="protein sequence ID" value="KAG7094253.1"/>
    <property type="molecule type" value="Genomic_DNA"/>
</dbReference>
<gene>
    <name evidence="14" type="ORF">E1B28_007858</name>
</gene>
<comment type="caution">
    <text evidence="14">The sequence shown here is derived from an EMBL/GenBank/DDBJ whole genome shotgun (WGS) entry which is preliminary data.</text>
</comment>
<keyword evidence="9" id="KW-0378">Hydrolase</keyword>
<dbReference type="InterPro" id="IPR001279">
    <property type="entry name" value="Metallo-B-lactamas"/>
</dbReference>
<feature type="domain" description="tRNase Z endonuclease" evidence="13">
    <location>
        <begin position="7"/>
        <end position="59"/>
    </location>
</feature>
<evidence type="ECO:0000256" key="11">
    <source>
        <dbReference type="SAM" id="MobiDB-lite"/>
    </source>
</evidence>
<dbReference type="Pfam" id="PF12706">
    <property type="entry name" value="Lactamase_B_2"/>
    <property type="match status" value="1"/>
</dbReference>
<evidence type="ECO:0000256" key="2">
    <source>
        <dbReference type="ARBA" id="ARBA00001947"/>
    </source>
</evidence>
<evidence type="ECO:0000256" key="1">
    <source>
        <dbReference type="ARBA" id="ARBA00000402"/>
    </source>
</evidence>
<dbReference type="EC" id="3.1.26.11" evidence="4"/>
<keyword evidence="5" id="KW-0819">tRNA processing</keyword>
<evidence type="ECO:0000256" key="4">
    <source>
        <dbReference type="ARBA" id="ARBA00012477"/>
    </source>
</evidence>
<keyword evidence="6" id="KW-0540">Nuclease</keyword>
<dbReference type="CDD" id="cd07718">
    <property type="entry name" value="RNaseZ_ELAC1_ELAC2-C-term-like_MBL-fold"/>
    <property type="match status" value="1"/>
</dbReference>
<feature type="compositionally biased region" description="Basic and acidic residues" evidence="11">
    <location>
        <begin position="204"/>
        <end position="216"/>
    </location>
</feature>
<evidence type="ECO:0000313" key="14">
    <source>
        <dbReference type="EMBL" id="KAG7094253.1"/>
    </source>
</evidence>
<proteinExistence type="inferred from homology"/>
<dbReference type="PANTHER" id="PTHR12553">
    <property type="entry name" value="ZINC PHOSPHODIESTERASE ELAC PROTEIN 2"/>
    <property type="match status" value="1"/>
</dbReference>
<comment type="catalytic activity">
    <reaction evidence="1">
        <text>Endonucleolytic cleavage of RNA, removing extra 3' nucleotides from tRNA precursor, generating 3' termini of tRNAs. A 3'-hydroxy group is left at the tRNA terminus and a 5'-phosphoryl group is left at the trailer molecule.</text>
        <dbReference type="EC" id="3.1.26.11"/>
    </reaction>
</comment>
<dbReference type="KEGG" id="more:E1B28_007858"/>
<feature type="compositionally biased region" description="Basic and acidic residues" evidence="11">
    <location>
        <begin position="154"/>
        <end position="176"/>
    </location>
</feature>
<evidence type="ECO:0000256" key="10">
    <source>
        <dbReference type="ARBA" id="ARBA00022833"/>
    </source>
</evidence>
<keyword evidence="8" id="KW-0255">Endonuclease</keyword>
<evidence type="ECO:0000256" key="9">
    <source>
        <dbReference type="ARBA" id="ARBA00022801"/>
    </source>
</evidence>